<proteinExistence type="predicted"/>
<dbReference type="SUPFAM" id="SSF51735">
    <property type="entry name" value="NAD(P)-binding Rossmann-fold domains"/>
    <property type="match status" value="1"/>
</dbReference>
<gene>
    <name evidence="1" type="ORF">PR002_g31492</name>
</gene>
<dbReference type="OrthoDB" id="1393670at2759"/>
<organism evidence="1 2">
    <name type="scientific">Phytophthora rubi</name>
    <dbReference type="NCBI Taxonomy" id="129364"/>
    <lineage>
        <taxon>Eukaryota</taxon>
        <taxon>Sar</taxon>
        <taxon>Stramenopiles</taxon>
        <taxon>Oomycota</taxon>
        <taxon>Peronosporomycetes</taxon>
        <taxon>Peronosporales</taxon>
        <taxon>Peronosporaceae</taxon>
        <taxon>Phytophthora</taxon>
    </lineage>
</organism>
<feature type="non-terminal residue" evidence="1">
    <location>
        <position position="1"/>
    </location>
</feature>
<dbReference type="Proteomes" id="UP000435112">
    <property type="component" value="Unassembled WGS sequence"/>
</dbReference>
<evidence type="ECO:0000313" key="2">
    <source>
        <dbReference type="Proteomes" id="UP000435112"/>
    </source>
</evidence>
<dbReference type="InterPro" id="IPR036291">
    <property type="entry name" value="NAD(P)-bd_dom_sf"/>
</dbReference>
<reference evidence="1 2" key="1">
    <citation type="submission" date="2018-09" db="EMBL/GenBank/DDBJ databases">
        <title>Genomic investigation of the strawberry pathogen Phytophthora fragariae indicates pathogenicity is determined by transcriptional variation in three key races.</title>
        <authorList>
            <person name="Adams T.M."/>
            <person name="Armitage A.D."/>
            <person name="Sobczyk M.K."/>
            <person name="Bates H.J."/>
            <person name="Dunwell J.M."/>
            <person name="Nellist C.F."/>
            <person name="Harrison R.J."/>
        </authorList>
    </citation>
    <scope>NUCLEOTIDE SEQUENCE [LARGE SCALE GENOMIC DNA]</scope>
    <source>
        <strain evidence="1 2">SCRP324</strain>
    </source>
</reference>
<protein>
    <submittedName>
        <fullName evidence="1">Uncharacterized protein</fullName>
    </submittedName>
</protein>
<dbReference type="AlphaFoldDB" id="A0A6A3GHZ3"/>
<name>A0A6A3GHZ3_9STRA</name>
<evidence type="ECO:0000313" key="1">
    <source>
        <dbReference type="EMBL" id="KAE8956380.1"/>
    </source>
</evidence>
<sequence length="71" mass="7483">KLSTGIALVTGKSFEELQQNIPTQRYGHASDMAGLAIFLASKASGWITGMVIASDGGQVFTMETGFDTSKL</sequence>
<dbReference type="EMBL" id="QXFU01008516">
    <property type="protein sequence ID" value="KAE8956380.1"/>
    <property type="molecule type" value="Genomic_DNA"/>
</dbReference>
<dbReference type="Pfam" id="PF13561">
    <property type="entry name" value="adh_short_C2"/>
    <property type="match status" value="1"/>
</dbReference>
<dbReference type="Gene3D" id="3.40.50.720">
    <property type="entry name" value="NAD(P)-binding Rossmann-like Domain"/>
    <property type="match status" value="1"/>
</dbReference>
<accession>A0A6A3GHZ3</accession>
<dbReference type="InterPro" id="IPR002347">
    <property type="entry name" value="SDR_fam"/>
</dbReference>
<comment type="caution">
    <text evidence="1">The sequence shown here is derived from an EMBL/GenBank/DDBJ whole genome shotgun (WGS) entry which is preliminary data.</text>
</comment>